<proteinExistence type="predicted"/>
<feature type="domain" description="Xylose isomerase-like TIM barrel" evidence="2">
    <location>
        <begin position="55"/>
        <end position="269"/>
    </location>
</feature>
<dbReference type="EMBL" id="JAPDDS010000001">
    <property type="protein sequence ID" value="MCW1883241.1"/>
    <property type="molecule type" value="Genomic_DNA"/>
</dbReference>
<gene>
    <name evidence="3" type="ORF">OKA04_00770</name>
</gene>
<dbReference type="Pfam" id="PF01261">
    <property type="entry name" value="AP_endonuc_2"/>
    <property type="match status" value="1"/>
</dbReference>
<evidence type="ECO:0000256" key="1">
    <source>
        <dbReference type="SAM" id="SignalP"/>
    </source>
</evidence>
<comment type="caution">
    <text evidence="3">The sequence shown here is derived from an EMBL/GenBank/DDBJ whole genome shotgun (WGS) entry which is preliminary data.</text>
</comment>
<keyword evidence="1" id="KW-0732">Signal</keyword>
<feature type="chain" id="PRO_5045760219" evidence="1">
    <location>
        <begin position="24"/>
        <end position="286"/>
    </location>
</feature>
<evidence type="ECO:0000313" key="4">
    <source>
        <dbReference type="Proteomes" id="UP001207930"/>
    </source>
</evidence>
<name>A0ABT3FI46_9BACT</name>
<evidence type="ECO:0000313" key="3">
    <source>
        <dbReference type="EMBL" id="MCW1883241.1"/>
    </source>
</evidence>
<keyword evidence="4" id="KW-1185">Reference proteome</keyword>
<dbReference type="PANTHER" id="PTHR12110:SF41">
    <property type="entry name" value="INOSOSE DEHYDRATASE"/>
    <property type="match status" value="1"/>
</dbReference>
<accession>A0ABT3FI46</accession>
<dbReference type="RefSeq" id="WP_264499203.1">
    <property type="nucleotide sequence ID" value="NZ_JAPDDS010000001.1"/>
</dbReference>
<protein>
    <submittedName>
        <fullName evidence="3">Sugar phosphate isomerase/epimerase</fullName>
    </submittedName>
</protein>
<keyword evidence="3" id="KW-0413">Isomerase</keyword>
<dbReference type="InterPro" id="IPR050312">
    <property type="entry name" value="IolE/XylAMocC-like"/>
</dbReference>
<dbReference type="InterPro" id="IPR013022">
    <property type="entry name" value="Xyl_isomerase-like_TIM-brl"/>
</dbReference>
<dbReference type="SUPFAM" id="SSF51658">
    <property type="entry name" value="Xylose isomerase-like"/>
    <property type="match status" value="1"/>
</dbReference>
<dbReference type="PANTHER" id="PTHR12110">
    <property type="entry name" value="HYDROXYPYRUVATE ISOMERASE"/>
    <property type="match status" value="1"/>
</dbReference>
<evidence type="ECO:0000259" key="2">
    <source>
        <dbReference type="Pfam" id="PF01261"/>
    </source>
</evidence>
<feature type="signal peptide" evidence="1">
    <location>
        <begin position="1"/>
        <end position="23"/>
    </location>
</feature>
<dbReference type="InterPro" id="IPR036237">
    <property type="entry name" value="Xyl_isomerase-like_sf"/>
</dbReference>
<sequence>MKRRSLFAMVPAASALLALRSHGKPIAPEALTEAGFTISVQCWSLKEFTLWEAIEKSAAAGAGAVEVFPGQKIGGDLGDAKLGPDLSDDQIAKLLEHAKKNGITPVNFGVTGISKDEAEARKTFEFAKKMGLYGVTTESLDALDTLEKLAKEYDIKVCFHNHPKPTHLWDPNKIWDAIKDRHENIGYCADVGHWATSGLDPLEVIKKVAPRVHSFHMKDREAVGKWTHDRPFGTGVIDNAAILDEVRKHGFAGNVTIEYEHNWKTNVPEIAQCVGYLRAYSKLRKA</sequence>
<dbReference type="GO" id="GO:0016853">
    <property type="term" value="F:isomerase activity"/>
    <property type="evidence" value="ECO:0007669"/>
    <property type="project" value="UniProtKB-KW"/>
</dbReference>
<dbReference type="Proteomes" id="UP001207930">
    <property type="component" value="Unassembled WGS sequence"/>
</dbReference>
<dbReference type="Gene3D" id="3.20.20.150">
    <property type="entry name" value="Divalent-metal-dependent TIM barrel enzymes"/>
    <property type="match status" value="1"/>
</dbReference>
<organism evidence="3 4">
    <name type="scientific">Luteolibacter flavescens</name>
    <dbReference type="NCBI Taxonomy" id="1859460"/>
    <lineage>
        <taxon>Bacteria</taxon>
        <taxon>Pseudomonadati</taxon>
        <taxon>Verrucomicrobiota</taxon>
        <taxon>Verrucomicrobiia</taxon>
        <taxon>Verrucomicrobiales</taxon>
        <taxon>Verrucomicrobiaceae</taxon>
        <taxon>Luteolibacter</taxon>
    </lineage>
</organism>
<reference evidence="3 4" key="1">
    <citation type="submission" date="2022-10" db="EMBL/GenBank/DDBJ databases">
        <title>Luteolibacter flavescens strain MCCC 1K03193, whole genome shotgun sequencing project.</title>
        <authorList>
            <person name="Zhao G."/>
            <person name="Shen L."/>
        </authorList>
    </citation>
    <scope>NUCLEOTIDE SEQUENCE [LARGE SCALE GENOMIC DNA]</scope>
    <source>
        <strain evidence="3 4">MCCC 1K03193</strain>
    </source>
</reference>